<dbReference type="Proteomes" id="UP000887116">
    <property type="component" value="Unassembled WGS sequence"/>
</dbReference>
<name>A0A8X6M622_TRICU</name>
<reference evidence="1" key="1">
    <citation type="submission" date="2020-07" db="EMBL/GenBank/DDBJ databases">
        <title>Multicomponent nature underlies the extraordinary mechanical properties of spider dragline silk.</title>
        <authorList>
            <person name="Kono N."/>
            <person name="Nakamura H."/>
            <person name="Mori M."/>
            <person name="Yoshida Y."/>
            <person name="Ohtoshi R."/>
            <person name="Malay A.D."/>
            <person name="Moran D.A.P."/>
            <person name="Tomita M."/>
            <person name="Numata K."/>
            <person name="Arakawa K."/>
        </authorList>
    </citation>
    <scope>NUCLEOTIDE SEQUENCE</scope>
</reference>
<accession>A0A8X6M622</accession>
<organism evidence="1 2">
    <name type="scientific">Trichonephila clavata</name>
    <name type="common">Joro spider</name>
    <name type="synonym">Nephila clavata</name>
    <dbReference type="NCBI Taxonomy" id="2740835"/>
    <lineage>
        <taxon>Eukaryota</taxon>
        <taxon>Metazoa</taxon>
        <taxon>Ecdysozoa</taxon>
        <taxon>Arthropoda</taxon>
        <taxon>Chelicerata</taxon>
        <taxon>Arachnida</taxon>
        <taxon>Araneae</taxon>
        <taxon>Araneomorphae</taxon>
        <taxon>Entelegynae</taxon>
        <taxon>Araneoidea</taxon>
        <taxon>Nephilidae</taxon>
        <taxon>Trichonephila</taxon>
    </lineage>
</organism>
<dbReference type="AlphaFoldDB" id="A0A8X6M622"/>
<comment type="caution">
    <text evidence="1">The sequence shown here is derived from an EMBL/GenBank/DDBJ whole genome shotgun (WGS) entry which is preliminary data.</text>
</comment>
<evidence type="ECO:0000313" key="2">
    <source>
        <dbReference type="Proteomes" id="UP000887116"/>
    </source>
</evidence>
<gene>
    <name evidence="1" type="ORF">TNCT_102321</name>
</gene>
<evidence type="ECO:0000313" key="1">
    <source>
        <dbReference type="EMBL" id="GFR33247.1"/>
    </source>
</evidence>
<proteinExistence type="predicted"/>
<protein>
    <submittedName>
        <fullName evidence="1">Uncharacterized protein</fullName>
    </submittedName>
</protein>
<dbReference type="EMBL" id="BMAO01039718">
    <property type="protein sequence ID" value="GFR33247.1"/>
    <property type="molecule type" value="Genomic_DNA"/>
</dbReference>
<keyword evidence="2" id="KW-1185">Reference proteome</keyword>
<sequence>MRKKKPILTIPDRTDSPRFVLDMPQVGPDKPWMGSLWNENAIKMPGLYYSREQCGVKKKTKRNLWRCTFLHVRIPEEST</sequence>